<name>A0A0D2PTV6_HYPSF</name>
<sequence length="176" mass="18911">MRKAPYRASRSVASPPPAYSWGPSLPSYPGSVRPFFARSSSTAGGVQRQSSFRRLLDALPRLTRSTSAPLVISKPIPLPEFPLPGPEVLTESDARRTTVVHPPAALWRSVSDSMLHPPTAYLPVPCQAVIHNGNARSLTVSQRSSDYLSASCRCSQFPVAADWDASVASSRIGLAL</sequence>
<dbReference type="AlphaFoldDB" id="A0A0D2PTV6"/>
<proteinExistence type="predicted"/>
<accession>A0A0D2PTV6</accession>
<dbReference type="EMBL" id="KN817545">
    <property type="protein sequence ID" value="KJA23085.1"/>
    <property type="molecule type" value="Genomic_DNA"/>
</dbReference>
<evidence type="ECO:0000313" key="2">
    <source>
        <dbReference type="Proteomes" id="UP000054270"/>
    </source>
</evidence>
<keyword evidence="2" id="KW-1185">Reference proteome</keyword>
<organism evidence="1 2">
    <name type="scientific">Hypholoma sublateritium (strain FD-334 SS-4)</name>
    <dbReference type="NCBI Taxonomy" id="945553"/>
    <lineage>
        <taxon>Eukaryota</taxon>
        <taxon>Fungi</taxon>
        <taxon>Dikarya</taxon>
        <taxon>Basidiomycota</taxon>
        <taxon>Agaricomycotina</taxon>
        <taxon>Agaricomycetes</taxon>
        <taxon>Agaricomycetidae</taxon>
        <taxon>Agaricales</taxon>
        <taxon>Agaricineae</taxon>
        <taxon>Strophariaceae</taxon>
        <taxon>Hypholoma</taxon>
    </lineage>
</organism>
<evidence type="ECO:0000313" key="1">
    <source>
        <dbReference type="EMBL" id="KJA23085.1"/>
    </source>
</evidence>
<gene>
    <name evidence="1" type="ORF">HYPSUDRAFT_601478</name>
</gene>
<protein>
    <submittedName>
        <fullName evidence="1">Uncharacterized protein</fullName>
    </submittedName>
</protein>
<dbReference type="Proteomes" id="UP000054270">
    <property type="component" value="Unassembled WGS sequence"/>
</dbReference>
<reference evidence="2" key="1">
    <citation type="submission" date="2014-04" db="EMBL/GenBank/DDBJ databases">
        <title>Evolutionary Origins and Diversification of the Mycorrhizal Mutualists.</title>
        <authorList>
            <consortium name="DOE Joint Genome Institute"/>
            <consortium name="Mycorrhizal Genomics Consortium"/>
            <person name="Kohler A."/>
            <person name="Kuo A."/>
            <person name="Nagy L.G."/>
            <person name="Floudas D."/>
            <person name="Copeland A."/>
            <person name="Barry K.W."/>
            <person name="Cichocki N."/>
            <person name="Veneault-Fourrey C."/>
            <person name="LaButti K."/>
            <person name="Lindquist E.A."/>
            <person name="Lipzen A."/>
            <person name="Lundell T."/>
            <person name="Morin E."/>
            <person name="Murat C."/>
            <person name="Riley R."/>
            <person name="Ohm R."/>
            <person name="Sun H."/>
            <person name="Tunlid A."/>
            <person name="Henrissat B."/>
            <person name="Grigoriev I.V."/>
            <person name="Hibbett D.S."/>
            <person name="Martin F."/>
        </authorList>
    </citation>
    <scope>NUCLEOTIDE SEQUENCE [LARGE SCALE GENOMIC DNA]</scope>
    <source>
        <strain evidence="2">FD-334 SS-4</strain>
    </source>
</reference>